<dbReference type="GO" id="GO:0005829">
    <property type="term" value="C:cytosol"/>
    <property type="evidence" value="ECO:0007669"/>
    <property type="project" value="TreeGrafter"/>
</dbReference>
<keyword evidence="1" id="KW-0343">GTPase activation</keyword>
<evidence type="ECO:0000313" key="4">
    <source>
        <dbReference type="EMBL" id="EWS76618.1"/>
    </source>
</evidence>
<evidence type="ECO:0000256" key="1">
    <source>
        <dbReference type="ARBA" id="ARBA00022468"/>
    </source>
</evidence>
<keyword evidence="5" id="KW-1185">Reference proteome</keyword>
<sequence length="246" mass="27346">MHQKKYFNNVEEFLKSSLQFHYIVHIAMSHKQILDEGASSLGLALANCTNLTNLKLDLFGNKIGRKSTSALGSALSNCLNLQNLALYLSQNQIDETGASALISALANCTNLLNLTLNLSHNKIGVFGTSGLDISLENLINLTNLTLDFSDNKIGAKGASCLGSALKNLKNLSNFELYLISNKIGDTYIHTYILAHGYMHSGQGPYIQLLIHYYYTYTNLFIYNCGQYTRREGSPTPQWHFYQSSMI</sequence>
<keyword evidence="2" id="KW-0433">Leucine-rich repeat</keyword>
<keyword evidence="3" id="KW-0677">Repeat</keyword>
<dbReference type="GeneID" id="24437775"/>
<evidence type="ECO:0008006" key="6">
    <source>
        <dbReference type="Google" id="ProtNLM"/>
    </source>
</evidence>
<dbReference type="InParanoid" id="W7XHC5"/>
<reference evidence="5" key="1">
    <citation type="journal article" date="2006" name="PLoS Biol.">
        <title>Macronuclear genome sequence of the ciliate Tetrahymena thermophila, a model eukaryote.</title>
        <authorList>
            <person name="Eisen J.A."/>
            <person name="Coyne R.S."/>
            <person name="Wu M."/>
            <person name="Wu D."/>
            <person name="Thiagarajan M."/>
            <person name="Wortman J.R."/>
            <person name="Badger J.H."/>
            <person name="Ren Q."/>
            <person name="Amedeo P."/>
            <person name="Jones K.M."/>
            <person name="Tallon L.J."/>
            <person name="Delcher A.L."/>
            <person name="Salzberg S.L."/>
            <person name="Silva J.C."/>
            <person name="Haas B.J."/>
            <person name="Majoros W.H."/>
            <person name="Farzad M."/>
            <person name="Carlton J.M."/>
            <person name="Smith R.K. Jr."/>
            <person name="Garg J."/>
            <person name="Pearlman R.E."/>
            <person name="Karrer K.M."/>
            <person name="Sun L."/>
            <person name="Manning G."/>
            <person name="Elde N.C."/>
            <person name="Turkewitz A.P."/>
            <person name="Asai D.J."/>
            <person name="Wilkes D.E."/>
            <person name="Wang Y."/>
            <person name="Cai H."/>
            <person name="Collins K."/>
            <person name="Stewart B.A."/>
            <person name="Lee S.R."/>
            <person name="Wilamowska K."/>
            <person name="Weinberg Z."/>
            <person name="Ruzzo W.L."/>
            <person name="Wloga D."/>
            <person name="Gaertig J."/>
            <person name="Frankel J."/>
            <person name="Tsao C.-C."/>
            <person name="Gorovsky M.A."/>
            <person name="Keeling P.J."/>
            <person name="Waller R.F."/>
            <person name="Patron N.J."/>
            <person name="Cherry J.M."/>
            <person name="Stover N.A."/>
            <person name="Krieger C.J."/>
            <person name="del Toro C."/>
            <person name="Ryder H.F."/>
            <person name="Williamson S.C."/>
            <person name="Barbeau R.A."/>
            <person name="Hamilton E.P."/>
            <person name="Orias E."/>
        </authorList>
    </citation>
    <scope>NUCLEOTIDE SEQUENCE [LARGE SCALE GENOMIC DNA]</scope>
    <source>
        <strain evidence="5">SB210</strain>
    </source>
</reference>
<dbReference type="eggNOG" id="KOG4308">
    <property type="taxonomic scope" value="Eukaryota"/>
</dbReference>
<evidence type="ECO:0000313" key="5">
    <source>
        <dbReference type="Proteomes" id="UP000009168"/>
    </source>
</evidence>
<dbReference type="InterPro" id="IPR027038">
    <property type="entry name" value="RanGap"/>
</dbReference>
<dbReference type="Proteomes" id="UP000009168">
    <property type="component" value="Unassembled WGS sequence"/>
</dbReference>
<gene>
    <name evidence="4" type="ORF">TTHERM_000197689</name>
</gene>
<dbReference type="GO" id="GO:0006913">
    <property type="term" value="P:nucleocytoplasmic transport"/>
    <property type="evidence" value="ECO:0007669"/>
    <property type="project" value="TreeGrafter"/>
</dbReference>
<dbReference type="GO" id="GO:0048471">
    <property type="term" value="C:perinuclear region of cytoplasm"/>
    <property type="evidence" value="ECO:0007669"/>
    <property type="project" value="TreeGrafter"/>
</dbReference>
<dbReference type="RefSeq" id="XP_012650786.1">
    <property type="nucleotide sequence ID" value="XM_012795332.1"/>
</dbReference>
<accession>W7XHC5</accession>
<dbReference type="PANTHER" id="PTHR24113:SF12">
    <property type="entry name" value="RAN GTPASE-ACTIVATING PROTEIN 1"/>
    <property type="match status" value="1"/>
</dbReference>
<dbReference type="Pfam" id="PF13516">
    <property type="entry name" value="LRR_6"/>
    <property type="match status" value="1"/>
</dbReference>
<dbReference type="EMBL" id="GG662857">
    <property type="protein sequence ID" value="EWS76618.1"/>
    <property type="molecule type" value="Genomic_DNA"/>
</dbReference>
<name>W7XHC5_TETTS</name>
<evidence type="ECO:0000256" key="2">
    <source>
        <dbReference type="ARBA" id="ARBA00022614"/>
    </source>
</evidence>
<dbReference type="GO" id="GO:0031267">
    <property type="term" value="F:small GTPase binding"/>
    <property type="evidence" value="ECO:0007669"/>
    <property type="project" value="TreeGrafter"/>
</dbReference>
<organism evidence="4 5">
    <name type="scientific">Tetrahymena thermophila (strain SB210)</name>
    <dbReference type="NCBI Taxonomy" id="312017"/>
    <lineage>
        <taxon>Eukaryota</taxon>
        <taxon>Sar</taxon>
        <taxon>Alveolata</taxon>
        <taxon>Ciliophora</taxon>
        <taxon>Intramacronucleata</taxon>
        <taxon>Oligohymenophorea</taxon>
        <taxon>Hymenostomatida</taxon>
        <taxon>Tetrahymenina</taxon>
        <taxon>Tetrahymenidae</taxon>
        <taxon>Tetrahymena</taxon>
    </lineage>
</organism>
<protein>
    <recommendedName>
        <fullName evidence="6">Cyclic nucleotide-binding domain protein</fullName>
    </recommendedName>
</protein>
<dbReference type="GO" id="GO:0005634">
    <property type="term" value="C:nucleus"/>
    <property type="evidence" value="ECO:0007669"/>
    <property type="project" value="TreeGrafter"/>
</dbReference>
<dbReference type="SUPFAM" id="SSF52047">
    <property type="entry name" value="RNI-like"/>
    <property type="match status" value="1"/>
</dbReference>
<dbReference type="GO" id="GO:0005096">
    <property type="term" value="F:GTPase activator activity"/>
    <property type="evidence" value="ECO:0007669"/>
    <property type="project" value="UniProtKB-KW"/>
</dbReference>
<dbReference type="Gene3D" id="3.80.10.10">
    <property type="entry name" value="Ribonuclease Inhibitor"/>
    <property type="match status" value="2"/>
</dbReference>
<dbReference type="PANTHER" id="PTHR24113">
    <property type="entry name" value="RAN GTPASE-ACTIVATING PROTEIN 1"/>
    <property type="match status" value="1"/>
</dbReference>
<dbReference type="InterPro" id="IPR032675">
    <property type="entry name" value="LRR_dom_sf"/>
</dbReference>
<dbReference type="InterPro" id="IPR001611">
    <property type="entry name" value="Leu-rich_rpt"/>
</dbReference>
<evidence type="ECO:0000256" key="3">
    <source>
        <dbReference type="ARBA" id="ARBA00022737"/>
    </source>
</evidence>
<proteinExistence type="predicted"/>
<dbReference type="AlphaFoldDB" id="W7XHC5"/>
<dbReference type="KEGG" id="tet:TTHERM_000197689"/>